<organism evidence="2 3">
    <name type="scientific">Pisum sativum</name>
    <name type="common">Garden pea</name>
    <name type="synonym">Lathyrus oleraceus</name>
    <dbReference type="NCBI Taxonomy" id="3888"/>
    <lineage>
        <taxon>Eukaryota</taxon>
        <taxon>Viridiplantae</taxon>
        <taxon>Streptophyta</taxon>
        <taxon>Embryophyta</taxon>
        <taxon>Tracheophyta</taxon>
        <taxon>Spermatophyta</taxon>
        <taxon>Magnoliopsida</taxon>
        <taxon>eudicotyledons</taxon>
        <taxon>Gunneridae</taxon>
        <taxon>Pentapetalae</taxon>
        <taxon>rosids</taxon>
        <taxon>fabids</taxon>
        <taxon>Fabales</taxon>
        <taxon>Fabaceae</taxon>
        <taxon>Papilionoideae</taxon>
        <taxon>50 kb inversion clade</taxon>
        <taxon>NPAAA clade</taxon>
        <taxon>Hologalegina</taxon>
        <taxon>IRL clade</taxon>
        <taxon>Fabeae</taxon>
        <taxon>Lathyrus</taxon>
    </lineage>
</organism>
<accession>A0A9D4XYN5</accession>
<name>A0A9D4XYN5_PEA</name>
<reference evidence="2 3" key="1">
    <citation type="journal article" date="2022" name="Nat. Genet.">
        <title>Improved pea reference genome and pan-genome highlight genomic features and evolutionary characteristics.</title>
        <authorList>
            <person name="Yang T."/>
            <person name="Liu R."/>
            <person name="Luo Y."/>
            <person name="Hu S."/>
            <person name="Wang D."/>
            <person name="Wang C."/>
            <person name="Pandey M.K."/>
            <person name="Ge S."/>
            <person name="Xu Q."/>
            <person name="Li N."/>
            <person name="Li G."/>
            <person name="Huang Y."/>
            <person name="Saxena R.K."/>
            <person name="Ji Y."/>
            <person name="Li M."/>
            <person name="Yan X."/>
            <person name="He Y."/>
            <person name="Liu Y."/>
            <person name="Wang X."/>
            <person name="Xiang C."/>
            <person name="Varshney R.K."/>
            <person name="Ding H."/>
            <person name="Gao S."/>
            <person name="Zong X."/>
        </authorList>
    </citation>
    <scope>NUCLEOTIDE SEQUENCE [LARGE SCALE GENOMIC DNA]</scope>
    <source>
        <strain evidence="2 3">cv. Zhongwan 6</strain>
    </source>
</reference>
<dbReference type="Gramene" id="Psat03G0452600-T1">
    <property type="protein sequence ID" value="KAI5429973.1"/>
    <property type="gene ID" value="KIW84_034526"/>
</dbReference>
<dbReference type="EMBL" id="JAMSHJ010000003">
    <property type="protein sequence ID" value="KAI5429973.1"/>
    <property type="molecule type" value="Genomic_DNA"/>
</dbReference>
<gene>
    <name evidence="2" type="ORF">KIW84_034526</name>
</gene>
<sequence>MSLDDAENPLAEVTDSHQIEGYEFWSALNDMLKRPYPDHIVNSDAFPRTITAGKLKTGERILQWIVSRILRPKKGGLSRVEQAEVHLMYILKNKQKINWLYYIANRMFSLRDSGRGTTCLRIFHSRGPYCSRRQSSCDERRMYKFIRRGNVPAPVAADDDSDESEEEEDEEEEAGQAFDHHGGDNSPPRVDTHDYSDSAWVQHSHSTEEDVPNQGGWGEWQHTGWSTQRQFYQPYHQDDEESPPSPPHHANSSELLDMMRNMQLAQQSFMQTQDERYAHISSQIQAQNERLDNLSTSMNERYAAFTEMFERRERSVDRSLKYLGGIVEQISSLADPYRNPDICYRQGRHH</sequence>
<comment type="caution">
    <text evidence="2">The sequence shown here is derived from an EMBL/GenBank/DDBJ whole genome shotgun (WGS) entry which is preliminary data.</text>
</comment>
<feature type="compositionally biased region" description="Acidic residues" evidence="1">
    <location>
        <begin position="157"/>
        <end position="174"/>
    </location>
</feature>
<evidence type="ECO:0000313" key="3">
    <source>
        <dbReference type="Proteomes" id="UP001058974"/>
    </source>
</evidence>
<dbReference type="Proteomes" id="UP001058974">
    <property type="component" value="Chromosome 3"/>
</dbReference>
<proteinExistence type="predicted"/>
<dbReference type="AlphaFoldDB" id="A0A9D4XYN5"/>
<feature type="region of interest" description="Disordered" evidence="1">
    <location>
        <begin position="150"/>
        <end position="220"/>
    </location>
</feature>
<protein>
    <submittedName>
        <fullName evidence="2">Uncharacterized protein</fullName>
    </submittedName>
</protein>
<keyword evidence="3" id="KW-1185">Reference proteome</keyword>
<evidence type="ECO:0000313" key="2">
    <source>
        <dbReference type="EMBL" id="KAI5429973.1"/>
    </source>
</evidence>
<evidence type="ECO:0000256" key="1">
    <source>
        <dbReference type="SAM" id="MobiDB-lite"/>
    </source>
</evidence>